<sequence length="68" mass="7782">MIQVKEFLDLGTASAEKKANEFLATLQDDQVIDIKYSAGYRSNRDTSEQRSCIMVIYRTNDHTGMHEP</sequence>
<organism evidence="1 2">
    <name type="scientific">Paenibacillus profundus</name>
    <dbReference type="NCBI Taxonomy" id="1173085"/>
    <lineage>
        <taxon>Bacteria</taxon>
        <taxon>Bacillati</taxon>
        <taxon>Bacillota</taxon>
        <taxon>Bacilli</taxon>
        <taxon>Bacillales</taxon>
        <taxon>Paenibacillaceae</taxon>
        <taxon>Paenibacillus</taxon>
    </lineage>
</organism>
<name>A0ABS8YJ88_9BACL</name>
<reference evidence="1 2" key="1">
    <citation type="submission" date="2021-11" db="EMBL/GenBank/DDBJ databases">
        <title>Draft genome sequence of Paenibacillus profundus YoMME, a new Gram-positive bacteria with exoelectrogenic properties.</title>
        <authorList>
            <person name="Hubenova Y."/>
            <person name="Hubenova E."/>
            <person name="Manasiev Y."/>
            <person name="Peykov S."/>
            <person name="Mitov M."/>
        </authorList>
    </citation>
    <scope>NUCLEOTIDE SEQUENCE [LARGE SCALE GENOMIC DNA]</scope>
    <source>
        <strain evidence="1 2">YoMME</strain>
    </source>
</reference>
<gene>
    <name evidence="1" type="ORF">LQV63_20220</name>
</gene>
<dbReference type="Proteomes" id="UP001199916">
    <property type="component" value="Unassembled WGS sequence"/>
</dbReference>
<dbReference type="RefSeq" id="WP_019420135.1">
    <property type="nucleotide sequence ID" value="NZ_JAJNBZ010000019.1"/>
</dbReference>
<proteinExistence type="predicted"/>
<comment type="caution">
    <text evidence="1">The sequence shown here is derived from an EMBL/GenBank/DDBJ whole genome shotgun (WGS) entry which is preliminary data.</text>
</comment>
<keyword evidence="2" id="KW-1185">Reference proteome</keyword>
<protein>
    <submittedName>
        <fullName evidence="1">Sporulation protein Cse60</fullName>
    </submittedName>
</protein>
<accession>A0ABS8YJ88</accession>
<dbReference type="InterPro" id="IPR020296">
    <property type="entry name" value="Spore_Cse60"/>
</dbReference>
<evidence type="ECO:0000313" key="1">
    <source>
        <dbReference type="EMBL" id="MCE5171617.1"/>
    </source>
</evidence>
<evidence type="ECO:0000313" key="2">
    <source>
        <dbReference type="Proteomes" id="UP001199916"/>
    </source>
</evidence>
<dbReference type="EMBL" id="JAJNBZ010000019">
    <property type="protein sequence ID" value="MCE5171617.1"/>
    <property type="molecule type" value="Genomic_DNA"/>
</dbReference>
<dbReference type="Pfam" id="PF10957">
    <property type="entry name" value="Spore_Cse60"/>
    <property type="match status" value="1"/>
</dbReference>